<dbReference type="EMBL" id="JAHLQL010000004">
    <property type="protein sequence ID" value="MBU5592467.1"/>
    <property type="molecule type" value="Genomic_DNA"/>
</dbReference>
<dbReference type="Proteomes" id="UP000736583">
    <property type="component" value="Unassembled WGS sequence"/>
</dbReference>
<feature type="domain" description="ISXO2-like transposase" evidence="1">
    <location>
        <begin position="146"/>
        <end position="312"/>
    </location>
</feature>
<evidence type="ECO:0000313" key="2">
    <source>
        <dbReference type="EMBL" id="MBU5592467.1"/>
    </source>
</evidence>
<dbReference type="RefSeq" id="WP_216457245.1">
    <property type="nucleotide sequence ID" value="NZ_JAHLQL010000004.1"/>
</dbReference>
<proteinExistence type="predicted"/>
<dbReference type="NCBIfam" id="NF033547">
    <property type="entry name" value="transpos_IS1595"/>
    <property type="match status" value="1"/>
</dbReference>
<comment type="caution">
    <text evidence="2">The sequence shown here is derived from an EMBL/GenBank/DDBJ whole genome shotgun (WGS) entry which is preliminary data.</text>
</comment>
<keyword evidence="3" id="KW-1185">Reference proteome</keyword>
<evidence type="ECO:0000259" key="1">
    <source>
        <dbReference type="SMART" id="SM01126"/>
    </source>
</evidence>
<reference evidence="2 3" key="1">
    <citation type="submission" date="2021-06" db="EMBL/GenBank/DDBJ databases">
        <authorList>
            <person name="Sun Q."/>
            <person name="Li D."/>
        </authorList>
    </citation>
    <scope>NUCLEOTIDE SEQUENCE [LARGE SCALE GENOMIC DNA]</scope>
    <source>
        <strain evidence="2 3">MSJ-4</strain>
    </source>
</reference>
<protein>
    <submittedName>
        <fullName evidence="2">IS1595 family transposase</fullName>
    </submittedName>
</protein>
<accession>A0ABS6F1S2</accession>
<sequence length="345" mass="40314">MTNDPVIIEAMKSLNTEQLTYLKSLTCNQNSNVNDKEFIDIVKNNSFNKIKICPHCNHSKIIRYGINGSNKQKYKCKNCFKVFCNMTNSPMSYSKKSVTQWIQYLKCMCKGYSLRKTADIVKIHRNTAFHWRHKILSAIKFIIPENLEGKVEIDEVKIRESFKGNHSKNKDFIMNREVFKRGAYNYTNFFTKKVTIMCCKDSKGNLFLKTASTGKSSFKVIHFLLKDKIAKGSILLTNANFGFNSFAKFQNLKIYTSNGRFKSENNSYSNINAKLLGLEFKSFLKIFKGVSTKYMNHYLTWFKWFKVTTTKNPIYKIVDFFFLLYSAEKELRVEDFRKVHSLVTI</sequence>
<dbReference type="InterPro" id="IPR024445">
    <property type="entry name" value="Tnp_ISXO2-like"/>
</dbReference>
<evidence type="ECO:0000313" key="3">
    <source>
        <dbReference type="Proteomes" id="UP000736583"/>
    </source>
</evidence>
<organism evidence="2 3">
    <name type="scientific">Clostridium simiarum</name>
    <dbReference type="NCBI Taxonomy" id="2841506"/>
    <lineage>
        <taxon>Bacteria</taxon>
        <taxon>Bacillati</taxon>
        <taxon>Bacillota</taxon>
        <taxon>Clostridia</taxon>
        <taxon>Eubacteriales</taxon>
        <taxon>Clostridiaceae</taxon>
        <taxon>Clostridium</taxon>
    </lineage>
</organism>
<name>A0ABS6F1S2_9CLOT</name>
<dbReference type="SMART" id="SM01126">
    <property type="entry name" value="DDE_Tnp_IS1595"/>
    <property type="match status" value="1"/>
</dbReference>
<gene>
    <name evidence="2" type="ORF">KQI89_11940</name>
</gene>